<dbReference type="GO" id="GO:0000724">
    <property type="term" value="P:double-strand break repair via homologous recombination"/>
    <property type="evidence" value="ECO:0007669"/>
    <property type="project" value="TreeGrafter"/>
</dbReference>
<dbReference type="InParanoid" id="A0A165JLT8"/>
<dbReference type="GO" id="GO:0032798">
    <property type="term" value="C:Swi5-Sfr1 complex"/>
    <property type="evidence" value="ECO:0007669"/>
    <property type="project" value="TreeGrafter"/>
</dbReference>
<dbReference type="PANTHER" id="PTHR28529:SF2">
    <property type="entry name" value="DNA REPAIR PROTEIN SWI5 HOMOLOG"/>
    <property type="match status" value="1"/>
</dbReference>
<dbReference type="Gene3D" id="1.20.5.170">
    <property type="match status" value="1"/>
</dbReference>
<dbReference type="InterPro" id="IPR010760">
    <property type="entry name" value="DNA-repair_Swi5"/>
</dbReference>
<evidence type="ECO:0000313" key="4">
    <source>
        <dbReference type="EMBL" id="KZT62009.1"/>
    </source>
</evidence>
<name>A0A165JLT8_9BASI</name>
<evidence type="ECO:0000313" key="5">
    <source>
        <dbReference type="Proteomes" id="UP000076842"/>
    </source>
</evidence>
<evidence type="ECO:0000256" key="2">
    <source>
        <dbReference type="ARBA" id="ARBA00022763"/>
    </source>
</evidence>
<keyword evidence="2" id="KW-0227">DNA damage</keyword>
<dbReference type="AlphaFoldDB" id="A0A165JLT8"/>
<keyword evidence="3" id="KW-0234">DNA repair</keyword>
<reference evidence="4 5" key="1">
    <citation type="journal article" date="2016" name="Mol. Biol. Evol.">
        <title>Comparative Genomics of Early-Diverging Mushroom-Forming Fungi Provides Insights into the Origins of Lignocellulose Decay Capabilities.</title>
        <authorList>
            <person name="Nagy L.G."/>
            <person name="Riley R."/>
            <person name="Tritt A."/>
            <person name="Adam C."/>
            <person name="Daum C."/>
            <person name="Floudas D."/>
            <person name="Sun H."/>
            <person name="Yadav J.S."/>
            <person name="Pangilinan J."/>
            <person name="Larsson K.H."/>
            <person name="Matsuura K."/>
            <person name="Barry K."/>
            <person name="Labutti K."/>
            <person name="Kuo R."/>
            <person name="Ohm R.A."/>
            <person name="Bhattacharya S.S."/>
            <person name="Shirouzu T."/>
            <person name="Yoshinaga Y."/>
            <person name="Martin F.M."/>
            <person name="Grigoriev I.V."/>
            <person name="Hibbett D.S."/>
        </authorList>
    </citation>
    <scope>NUCLEOTIDE SEQUENCE [LARGE SCALE GENOMIC DNA]</scope>
    <source>
        <strain evidence="4 5">HHB12733</strain>
    </source>
</reference>
<accession>A0A165JLT8</accession>
<gene>
    <name evidence="4" type="ORF">CALCODRAFT_479491</name>
</gene>
<dbReference type="Pfam" id="PF07061">
    <property type="entry name" value="Swi5"/>
    <property type="match status" value="1"/>
</dbReference>
<organism evidence="4 5">
    <name type="scientific">Calocera cornea HHB12733</name>
    <dbReference type="NCBI Taxonomy" id="1353952"/>
    <lineage>
        <taxon>Eukaryota</taxon>
        <taxon>Fungi</taxon>
        <taxon>Dikarya</taxon>
        <taxon>Basidiomycota</taxon>
        <taxon>Agaricomycotina</taxon>
        <taxon>Dacrymycetes</taxon>
        <taxon>Dacrymycetales</taxon>
        <taxon>Dacrymycetaceae</taxon>
        <taxon>Calocera</taxon>
    </lineage>
</organism>
<dbReference type="OrthoDB" id="255837at2759"/>
<keyword evidence="5" id="KW-1185">Reference proteome</keyword>
<sequence>MVVQPKPKSLTKEEEDALRKEIAELEKELNGKDPNEAVKEHIRILHEYNELKDATQLMIGRLANMKDITIRQTHEDYGLTSDD</sequence>
<protein>
    <submittedName>
        <fullName evidence="4">Swi5-domain-containing protein</fullName>
    </submittedName>
</protein>
<dbReference type="PANTHER" id="PTHR28529">
    <property type="entry name" value="DNA REPAIR PROTEIN SWI5 HOMOLOG"/>
    <property type="match status" value="1"/>
</dbReference>
<dbReference type="Proteomes" id="UP000076842">
    <property type="component" value="Unassembled WGS sequence"/>
</dbReference>
<comment type="similarity">
    <text evidence="1">Belongs to the SWI5/SAE3 family.</text>
</comment>
<dbReference type="FunCoup" id="A0A165JLT8">
    <property type="interactions" value="80"/>
</dbReference>
<dbReference type="GO" id="GO:0034974">
    <property type="term" value="C:Swi5-Swi2 complex"/>
    <property type="evidence" value="ECO:0007669"/>
    <property type="project" value="TreeGrafter"/>
</dbReference>
<dbReference type="EMBL" id="KV423919">
    <property type="protein sequence ID" value="KZT62009.1"/>
    <property type="molecule type" value="Genomic_DNA"/>
</dbReference>
<proteinExistence type="inferred from homology"/>
<evidence type="ECO:0000256" key="1">
    <source>
        <dbReference type="ARBA" id="ARBA00008060"/>
    </source>
</evidence>
<evidence type="ECO:0000256" key="3">
    <source>
        <dbReference type="ARBA" id="ARBA00023204"/>
    </source>
</evidence>